<reference evidence="1" key="1">
    <citation type="submission" date="2022-08" db="EMBL/GenBank/DDBJ databases">
        <title>Complete genome sequence of Mycoplasma molare type strain H 542.</title>
        <authorList>
            <person name="Spergser J."/>
        </authorList>
    </citation>
    <scope>NUCLEOTIDE SEQUENCE</scope>
    <source>
        <strain evidence="1">H 542</strain>
    </source>
</reference>
<keyword evidence="2" id="KW-1185">Reference proteome</keyword>
<dbReference type="RefSeq" id="WP_027123050.1">
    <property type="nucleotide sequence ID" value="NZ_CP103423.1"/>
</dbReference>
<name>A0ABY5TTM9_9BACT</name>
<dbReference type="Proteomes" id="UP001058364">
    <property type="component" value="Chromosome"/>
</dbReference>
<dbReference type="PROSITE" id="PS51257">
    <property type="entry name" value="PROKAR_LIPOPROTEIN"/>
    <property type="match status" value="1"/>
</dbReference>
<protein>
    <recommendedName>
        <fullName evidence="3">Lipoprotein</fullName>
    </recommendedName>
</protein>
<dbReference type="NCBIfam" id="NF045959">
    <property type="entry name" value="LppA_rel_LP"/>
    <property type="match status" value="1"/>
</dbReference>
<dbReference type="EMBL" id="CP103423">
    <property type="protein sequence ID" value="UWD34022.1"/>
    <property type="molecule type" value="Genomic_DNA"/>
</dbReference>
<proteinExistence type="predicted"/>
<gene>
    <name evidence="1" type="ORF">NX772_02865</name>
</gene>
<organism evidence="1 2">
    <name type="scientific">Mesomycoplasma molare</name>
    <dbReference type="NCBI Taxonomy" id="171288"/>
    <lineage>
        <taxon>Bacteria</taxon>
        <taxon>Bacillati</taxon>
        <taxon>Mycoplasmatota</taxon>
        <taxon>Mycoplasmoidales</taxon>
        <taxon>Metamycoplasmataceae</taxon>
        <taxon>Mesomycoplasma</taxon>
    </lineage>
</organism>
<sequence length="487" mass="56935">MKKKIFYFNILLNSFFTPLSLISCNNQVGDKKIENNNLNNKNNSDSDNVNTSENKLETNDFKSLENFDTKLEVVDFYKDHDALSFYEKIKNNQNTLIGFIKIKPSIWEEFEIQASFDDDFNNIDNKNGLIKNIKLVFVKNNKNKVFKITLSGFLVKDKENIDERDNLLIQKNIKESNISKLFPSFVASMLVFNSNSSLFTDLQNRSQDENETIINYDNLINREFLEELFRPNSGINLTPLILRNFFFERTDKELSDDELKFNYKISGAKANDLEGTLSIEVSIFRLSDQEKGINDEKRKVFNFSGFKKFKRDENQKILPTIIDFYMLLIEKKEAIKKIRIKDVLESEINKLASNEEKFEVTDKIIREKINILKNAIFNKLLVNIFSGENDEVYNWIDNDTRISKLIGRKDKQSIYPFVTTLSSNLIKNIRFYISKKDNSDENELIVDVDFSFLPYVSSTISDFTSSHSSAEEIEWTKEFIRVKINDL</sequence>
<accession>A0ABY5TTM9</accession>
<evidence type="ECO:0000313" key="2">
    <source>
        <dbReference type="Proteomes" id="UP001058364"/>
    </source>
</evidence>
<evidence type="ECO:0000313" key="1">
    <source>
        <dbReference type="EMBL" id="UWD34022.1"/>
    </source>
</evidence>
<evidence type="ECO:0008006" key="3">
    <source>
        <dbReference type="Google" id="ProtNLM"/>
    </source>
</evidence>